<feature type="compositionally biased region" description="Basic and acidic residues" evidence="6">
    <location>
        <begin position="585"/>
        <end position="614"/>
    </location>
</feature>
<keyword evidence="10" id="KW-1185">Reference proteome</keyword>
<dbReference type="SUPFAM" id="SSF53300">
    <property type="entry name" value="vWA-like"/>
    <property type="match status" value="2"/>
</dbReference>
<feature type="signal peptide" evidence="7">
    <location>
        <begin position="1"/>
        <end position="25"/>
    </location>
</feature>
<dbReference type="PROSITE" id="PS50234">
    <property type="entry name" value="VWFA"/>
    <property type="match status" value="2"/>
</dbReference>
<dbReference type="Proteomes" id="UP001460270">
    <property type="component" value="Unassembled WGS sequence"/>
</dbReference>
<dbReference type="PANTHER" id="PTHR24020">
    <property type="entry name" value="COLLAGEN ALPHA"/>
    <property type="match status" value="1"/>
</dbReference>
<feature type="domain" description="VWFA" evidence="8">
    <location>
        <begin position="266"/>
        <end position="427"/>
    </location>
</feature>
<evidence type="ECO:0000256" key="7">
    <source>
        <dbReference type="SAM" id="SignalP"/>
    </source>
</evidence>
<feature type="compositionally biased region" description="Polar residues" evidence="6">
    <location>
        <begin position="60"/>
        <end position="71"/>
    </location>
</feature>
<feature type="domain" description="VWFA" evidence="8">
    <location>
        <begin position="721"/>
        <end position="759"/>
    </location>
</feature>
<reference evidence="10" key="1">
    <citation type="submission" date="2024-04" db="EMBL/GenBank/DDBJ databases">
        <title>Salinicola lusitanus LLJ914,a marine bacterium isolated from the Okinawa Trough.</title>
        <authorList>
            <person name="Li J."/>
        </authorList>
    </citation>
    <scope>NUCLEOTIDE SEQUENCE [LARGE SCALE GENOMIC DNA]</scope>
</reference>
<evidence type="ECO:0000256" key="1">
    <source>
        <dbReference type="ARBA" id="ARBA00004613"/>
    </source>
</evidence>
<dbReference type="InterPro" id="IPR036465">
    <property type="entry name" value="vWFA_dom_sf"/>
</dbReference>
<feature type="region of interest" description="Disordered" evidence="6">
    <location>
        <begin position="577"/>
        <end position="614"/>
    </location>
</feature>
<evidence type="ECO:0000256" key="6">
    <source>
        <dbReference type="SAM" id="MobiDB-lite"/>
    </source>
</evidence>
<dbReference type="FunFam" id="3.40.50.410:FF:000004">
    <property type="entry name" value="collagen alpha-6(VI) chain"/>
    <property type="match status" value="1"/>
</dbReference>
<feature type="compositionally biased region" description="Polar residues" evidence="6">
    <location>
        <begin position="662"/>
        <end position="673"/>
    </location>
</feature>
<feature type="compositionally biased region" description="Basic and acidic residues" evidence="6">
    <location>
        <begin position="771"/>
        <end position="817"/>
    </location>
</feature>
<feature type="region of interest" description="Disordered" evidence="6">
    <location>
        <begin position="651"/>
        <end position="676"/>
    </location>
</feature>
<feature type="region of interest" description="Disordered" evidence="6">
    <location>
        <begin position="758"/>
        <end position="817"/>
    </location>
</feature>
<dbReference type="InterPro" id="IPR002035">
    <property type="entry name" value="VWF_A"/>
</dbReference>
<protein>
    <recommendedName>
        <fullName evidence="8">VWFA domain-containing protein</fullName>
    </recommendedName>
</protein>
<dbReference type="PRINTS" id="PR00453">
    <property type="entry name" value="VWFADOMAIN"/>
</dbReference>
<evidence type="ECO:0000256" key="3">
    <source>
        <dbReference type="ARBA" id="ARBA00022729"/>
    </source>
</evidence>
<dbReference type="AlphaFoldDB" id="A0AAW0MJ17"/>
<dbReference type="SMART" id="SM00327">
    <property type="entry name" value="VWA"/>
    <property type="match status" value="1"/>
</dbReference>
<gene>
    <name evidence="9" type="ORF">WMY93_033067</name>
</gene>
<evidence type="ECO:0000313" key="10">
    <source>
        <dbReference type="Proteomes" id="UP001460270"/>
    </source>
</evidence>
<dbReference type="GO" id="GO:0005576">
    <property type="term" value="C:extracellular region"/>
    <property type="evidence" value="ECO:0007669"/>
    <property type="project" value="UniProtKB-SubCell"/>
</dbReference>
<dbReference type="PANTHER" id="PTHR24020:SF86">
    <property type="entry name" value="COLLAGEN, TYPE VI, ALPHA 4"/>
    <property type="match status" value="1"/>
</dbReference>
<dbReference type="InterPro" id="IPR050525">
    <property type="entry name" value="ECM_Assembly_Org"/>
</dbReference>
<evidence type="ECO:0000259" key="8">
    <source>
        <dbReference type="PROSITE" id="PS50234"/>
    </source>
</evidence>
<keyword evidence="2" id="KW-0964">Secreted</keyword>
<evidence type="ECO:0000256" key="5">
    <source>
        <dbReference type="ARBA" id="ARBA00023180"/>
    </source>
</evidence>
<comment type="subcellular location">
    <subcellularLocation>
        <location evidence="1">Secreted</location>
    </subcellularLocation>
</comment>
<feature type="compositionally biased region" description="Basic residues" evidence="6">
    <location>
        <begin position="760"/>
        <end position="770"/>
    </location>
</feature>
<accession>A0AAW0MJ17</accession>
<comment type="caution">
    <text evidence="9">The sequence shown here is derived from an EMBL/GenBank/DDBJ whole genome shotgun (WGS) entry which is preliminary data.</text>
</comment>
<evidence type="ECO:0000256" key="4">
    <source>
        <dbReference type="ARBA" id="ARBA00022737"/>
    </source>
</evidence>
<name>A0AAW0MJ17_9GOBI</name>
<evidence type="ECO:0000313" key="9">
    <source>
        <dbReference type="EMBL" id="KAK7880299.1"/>
    </source>
</evidence>
<feature type="chain" id="PRO_5043967987" description="VWFA domain-containing protein" evidence="7">
    <location>
        <begin position="26"/>
        <end position="817"/>
    </location>
</feature>
<feature type="compositionally biased region" description="Low complexity" evidence="6">
    <location>
        <begin position="78"/>
        <end position="91"/>
    </location>
</feature>
<keyword evidence="5" id="KW-0325">Glycoprotein</keyword>
<dbReference type="EMBL" id="JBBPFD010000117">
    <property type="protein sequence ID" value="KAK7880299.1"/>
    <property type="molecule type" value="Genomic_DNA"/>
</dbReference>
<keyword evidence="3 7" id="KW-0732">Signal</keyword>
<dbReference type="Gene3D" id="3.40.50.410">
    <property type="entry name" value="von Willebrand factor, type A domain"/>
    <property type="match status" value="2"/>
</dbReference>
<organism evidence="9 10">
    <name type="scientific">Mugilogobius chulae</name>
    <name type="common">yellowstripe goby</name>
    <dbReference type="NCBI Taxonomy" id="88201"/>
    <lineage>
        <taxon>Eukaryota</taxon>
        <taxon>Metazoa</taxon>
        <taxon>Chordata</taxon>
        <taxon>Craniata</taxon>
        <taxon>Vertebrata</taxon>
        <taxon>Euteleostomi</taxon>
        <taxon>Actinopterygii</taxon>
        <taxon>Neopterygii</taxon>
        <taxon>Teleostei</taxon>
        <taxon>Neoteleostei</taxon>
        <taxon>Acanthomorphata</taxon>
        <taxon>Gobiaria</taxon>
        <taxon>Gobiiformes</taxon>
        <taxon>Gobioidei</taxon>
        <taxon>Gobiidae</taxon>
        <taxon>Gobionellinae</taxon>
        <taxon>Mugilogobius</taxon>
    </lineage>
</organism>
<dbReference type="Pfam" id="PF00092">
    <property type="entry name" value="VWA"/>
    <property type="match status" value="2"/>
</dbReference>
<proteinExistence type="predicted"/>
<evidence type="ECO:0000256" key="2">
    <source>
        <dbReference type="ARBA" id="ARBA00022525"/>
    </source>
</evidence>
<feature type="region of interest" description="Disordered" evidence="6">
    <location>
        <begin position="50"/>
        <end position="91"/>
    </location>
</feature>
<keyword evidence="4" id="KW-0677">Repeat</keyword>
<sequence length="817" mass="92006">MASRRSLLLVQILVQVLVLTRPNQAQRTGERGLQVKQVSKVSPLDQVWTKSGPGLDLSDSLYTPTNVSQKSARPRTNPEPTQNQPRTTQTNLERRIKLIQVSKVILREFSRSFPEESSKSQMSLKQQLTALLIYQRTLRLFLLRRACSHAGLESQQPETQRSFRITNCHQNLHASVAFTGICLEFLQDHKLSPTLFSRLDLLTREAAQMFSTPSLAHMKLLRCSLAHVKLLRCSHTPSLAHMKLLRCSLAHMKLLRCSLAHEAVADLVFLVDGSWSIGATNFEQIRQFLSSLVSSFDVGPKRVRVGLVQYSNDPRTEFHLNTHSSRAEVLEAIARLPYLAERRLHRGRRSRANQNVPQIGVVITDGQSQDDVVLEARRLRERGIVLYAIGIKDADEKQLQEIAQQNVYSVSDFSALQDISLNIVQTLCTTVEEAKRQITQLSAGKPGLAGLRQTLCTTVEEAKRQIRQLSAGKPGQNQTLCTTVEEAKRQITQLSAGKPGLNRRLQDISLNIVQTLCTTMEEAKRQISSSLQTLCMTMEEAKRQITQLSAGKPGLNQSKPGLNRVRTRSEPGLNQIRTRSKRSKTVKEAPRHLTEHRPDAVHDDGGGQETDHPTICRHKRSKTSLNIVQTLCTTVEEAKRQITQLSAGKPGLNRVRTRSEPGLNQVNPVTTRSEPGLGRFKTRLNSVKEAQRHLALCTTVEEAKRQITQLSSECSMATIADIVFLIDGSSSIGPDSFEEMRGFLKSVVTGLDIGEDKVRRHERRQARRQARRQERGDKKRTEQERREEERCERLSEECGDRAGHRRGQGEETRKETC</sequence>